<sequence length="85" mass="9900">MNLGDFLKKYGEDEAFCKKAKKGFYVFLGLVVISDFFVPHDAVNFIWDKIPGWWSFYGFISTVVMILLSKAIGHAWLMKSEDYYD</sequence>
<keyword evidence="1" id="KW-0812">Transmembrane</keyword>
<keyword evidence="1" id="KW-0472">Membrane</keyword>
<keyword evidence="1" id="KW-1133">Transmembrane helix</keyword>
<organism evidence="2">
    <name type="scientific">hydrothermal vent metagenome</name>
    <dbReference type="NCBI Taxonomy" id="652676"/>
    <lineage>
        <taxon>unclassified sequences</taxon>
        <taxon>metagenomes</taxon>
        <taxon>ecological metagenomes</taxon>
    </lineage>
</organism>
<dbReference type="AlphaFoldDB" id="A0A3B1CIL4"/>
<evidence type="ECO:0000313" key="2">
    <source>
        <dbReference type="EMBL" id="VAX30316.1"/>
    </source>
</evidence>
<name>A0A3B1CIL4_9ZZZZ</name>
<evidence type="ECO:0000256" key="1">
    <source>
        <dbReference type="SAM" id="Phobius"/>
    </source>
</evidence>
<reference evidence="2" key="1">
    <citation type="submission" date="2018-06" db="EMBL/GenBank/DDBJ databases">
        <authorList>
            <person name="Zhirakovskaya E."/>
        </authorList>
    </citation>
    <scope>NUCLEOTIDE SEQUENCE</scope>
</reference>
<accession>A0A3B1CIL4</accession>
<dbReference type="EMBL" id="UOGF01000060">
    <property type="protein sequence ID" value="VAX30316.1"/>
    <property type="molecule type" value="Genomic_DNA"/>
</dbReference>
<protein>
    <recommendedName>
        <fullName evidence="3">2TM domain-containing protein</fullName>
    </recommendedName>
</protein>
<proteinExistence type="predicted"/>
<evidence type="ECO:0008006" key="3">
    <source>
        <dbReference type="Google" id="ProtNLM"/>
    </source>
</evidence>
<feature type="transmembrane region" description="Helical" evidence="1">
    <location>
        <begin position="24"/>
        <end position="47"/>
    </location>
</feature>
<gene>
    <name evidence="2" type="ORF">MNBD_NITROSPIRAE01-647</name>
</gene>
<feature type="transmembrane region" description="Helical" evidence="1">
    <location>
        <begin position="53"/>
        <end position="77"/>
    </location>
</feature>